<name>A0ABS8PYM1_9BACT</name>
<keyword evidence="1" id="KW-0812">Transmembrane</keyword>
<dbReference type="Proteomes" id="UP001199816">
    <property type="component" value="Unassembled WGS sequence"/>
</dbReference>
<sequence>MEELGIMILIGGPIIGLILILIGIIKLFGQSEKAIEGRKLVLIGFILLVCSALVGFSICTGGF</sequence>
<keyword evidence="1" id="KW-1133">Transmembrane helix</keyword>
<dbReference type="EMBL" id="JAJNEC010000008">
    <property type="protein sequence ID" value="MCD2426179.1"/>
    <property type="molecule type" value="Genomic_DNA"/>
</dbReference>
<feature type="transmembrane region" description="Helical" evidence="1">
    <location>
        <begin position="40"/>
        <end position="58"/>
    </location>
</feature>
<proteinExistence type="predicted"/>
<protein>
    <submittedName>
        <fullName evidence="2">Uncharacterized protein</fullName>
    </submittedName>
</protein>
<comment type="caution">
    <text evidence="2">The sequence shown here is derived from an EMBL/GenBank/DDBJ whole genome shotgun (WGS) entry which is preliminary data.</text>
</comment>
<gene>
    <name evidence="2" type="ORF">LQ567_25565</name>
</gene>
<keyword evidence="1" id="KW-0472">Membrane</keyword>
<organism evidence="2 3">
    <name type="scientific">Niabella pedocola</name>
    <dbReference type="NCBI Taxonomy" id="1752077"/>
    <lineage>
        <taxon>Bacteria</taxon>
        <taxon>Pseudomonadati</taxon>
        <taxon>Bacteroidota</taxon>
        <taxon>Chitinophagia</taxon>
        <taxon>Chitinophagales</taxon>
        <taxon>Chitinophagaceae</taxon>
        <taxon>Niabella</taxon>
    </lineage>
</organism>
<evidence type="ECO:0000256" key="1">
    <source>
        <dbReference type="SAM" id="Phobius"/>
    </source>
</evidence>
<keyword evidence="3" id="KW-1185">Reference proteome</keyword>
<reference evidence="2 3" key="1">
    <citation type="submission" date="2021-11" db="EMBL/GenBank/DDBJ databases">
        <title>Genomic of Niabella pedocola.</title>
        <authorList>
            <person name="Wu T."/>
        </authorList>
    </citation>
    <scope>NUCLEOTIDE SEQUENCE [LARGE SCALE GENOMIC DNA]</scope>
    <source>
        <strain evidence="2 3">JCM 31011</strain>
    </source>
</reference>
<evidence type="ECO:0000313" key="2">
    <source>
        <dbReference type="EMBL" id="MCD2426179.1"/>
    </source>
</evidence>
<accession>A0ABS8PYM1</accession>
<evidence type="ECO:0000313" key="3">
    <source>
        <dbReference type="Proteomes" id="UP001199816"/>
    </source>
</evidence>
<dbReference type="RefSeq" id="WP_231008767.1">
    <property type="nucleotide sequence ID" value="NZ_JAJNEC010000008.1"/>
</dbReference>
<feature type="transmembrane region" description="Helical" evidence="1">
    <location>
        <begin position="6"/>
        <end position="28"/>
    </location>
</feature>